<evidence type="ECO:0000313" key="1">
    <source>
        <dbReference type="EMBL" id="KAK8889774.1"/>
    </source>
</evidence>
<reference evidence="1 2" key="1">
    <citation type="submission" date="2024-04" db="EMBL/GenBank/DDBJ databases">
        <title>Tritrichomonas musculus Genome.</title>
        <authorList>
            <person name="Alves-Ferreira E."/>
            <person name="Grigg M."/>
            <person name="Lorenzi H."/>
            <person name="Galac M."/>
        </authorList>
    </citation>
    <scope>NUCLEOTIDE SEQUENCE [LARGE SCALE GENOMIC DNA]</scope>
    <source>
        <strain evidence="1 2">EAF2021</strain>
    </source>
</reference>
<gene>
    <name evidence="1" type="ORF">M9Y10_034528</name>
</gene>
<name>A0ABR2KFC2_9EUKA</name>
<dbReference type="Proteomes" id="UP001470230">
    <property type="component" value="Unassembled WGS sequence"/>
</dbReference>
<evidence type="ECO:0000313" key="2">
    <source>
        <dbReference type="Proteomes" id="UP001470230"/>
    </source>
</evidence>
<accession>A0ABR2KFC2</accession>
<sequence length="325" mass="36764">MAQFIRIQDIKPNLINKQIVTLGITALRKGGVLKIASYSNIGLSSYIIKCIYKFDYSPILGKIVKVHGLVKFDNEIFTDTLMIEDSSKEEAERLGVKVSIKIVTIGSVDHSDDDIFNICSFAPRQIISNSLCCQNSLQLYLSVGDIVQVKGFVRYVADVIGIYATEITKIKPEDALKRGTLLEPKPVYNEDSVENIDENSDEDNQDKEPFFVEDNLNNLKFGSQTEFIAFLKKKAYDAGFQFSTTRGTKRTSYVKLLCHQHSEHGKNPNLNTGCKFYVSISQILNSHGVDLVWHVSSFNLEHNHDLKLERYITNKLTEQQKQLIG</sequence>
<comment type="caution">
    <text evidence="1">The sequence shown here is derived from an EMBL/GenBank/DDBJ whole genome shotgun (WGS) entry which is preliminary data.</text>
</comment>
<proteinExistence type="predicted"/>
<keyword evidence="2" id="KW-1185">Reference proteome</keyword>
<organism evidence="1 2">
    <name type="scientific">Tritrichomonas musculus</name>
    <dbReference type="NCBI Taxonomy" id="1915356"/>
    <lineage>
        <taxon>Eukaryota</taxon>
        <taxon>Metamonada</taxon>
        <taxon>Parabasalia</taxon>
        <taxon>Tritrichomonadida</taxon>
        <taxon>Tritrichomonadidae</taxon>
        <taxon>Tritrichomonas</taxon>
    </lineage>
</organism>
<protein>
    <submittedName>
        <fullName evidence="1">Uncharacterized protein</fullName>
    </submittedName>
</protein>
<dbReference type="EMBL" id="JAPFFF010000005">
    <property type="protein sequence ID" value="KAK8889774.1"/>
    <property type="molecule type" value="Genomic_DNA"/>
</dbReference>